<proteinExistence type="predicted"/>
<dbReference type="EMBL" id="RXGB01003868">
    <property type="protein sequence ID" value="TMW91086.1"/>
    <property type="molecule type" value="Genomic_DNA"/>
</dbReference>
<evidence type="ECO:0000256" key="1">
    <source>
        <dbReference type="SAM" id="MobiDB-lite"/>
    </source>
</evidence>
<name>A0A6N2B920_SOLCI</name>
<protein>
    <submittedName>
        <fullName evidence="2">Uncharacterized protein</fullName>
    </submittedName>
</protein>
<dbReference type="AlphaFoldDB" id="A0A6N2B920"/>
<organism evidence="2">
    <name type="scientific">Solanum chilense</name>
    <name type="common">Tomato</name>
    <name type="synonym">Lycopersicon chilense</name>
    <dbReference type="NCBI Taxonomy" id="4083"/>
    <lineage>
        <taxon>Eukaryota</taxon>
        <taxon>Viridiplantae</taxon>
        <taxon>Streptophyta</taxon>
        <taxon>Embryophyta</taxon>
        <taxon>Tracheophyta</taxon>
        <taxon>Spermatophyta</taxon>
        <taxon>Magnoliopsida</taxon>
        <taxon>eudicotyledons</taxon>
        <taxon>Gunneridae</taxon>
        <taxon>Pentapetalae</taxon>
        <taxon>asterids</taxon>
        <taxon>lamiids</taxon>
        <taxon>Solanales</taxon>
        <taxon>Solanaceae</taxon>
        <taxon>Solanoideae</taxon>
        <taxon>Solaneae</taxon>
        <taxon>Solanum</taxon>
        <taxon>Solanum subgen. Lycopersicon</taxon>
    </lineage>
</organism>
<accession>A0A6N2B920</accession>
<comment type="caution">
    <text evidence="2">The sequence shown here is derived from an EMBL/GenBank/DDBJ whole genome shotgun (WGS) entry which is preliminary data.</text>
</comment>
<gene>
    <name evidence="2" type="ORF">EJD97_014803</name>
</gene>
<reference evidence="2" key="1">
    <citation type="submission" date="2019-05" db="EMBL/GenBank/DDBJ databases">
        <title>The de novo reference genome and transcriptome assemblies of the wild tomato species Solanum chilense.</title>
        <authorList>
            <person name="Stam R."/>
            <person name="Nosenko T."/>
            <person name="Hoerger A.C."/>
            <person name="Stephan W."/>
            <person name="Seidel M.A."/>
            <person name="Kuhn J.M.M."/>
            <person name="Haberer G."/>
            <person name="Tellier A."/>
        </authorList>
    </citation>
    <scope>NUCLEOTIDE SEQUENCE</scope>
    <source>
        <tissue evidence="2">Mature leaves</tissue>
    </source>
</reference>
<feature type="region of interest" description="Disordered" evidence="1">
    <location>
        <begin position="1"/>
        <end position="34"/>
    </location>
</feature>
<sequence>MVNTKYHGARIVAPTNAPTEEPAARGHGQGKGREISRCRIHGRVEPVVNEIMSFFKGLTGSWMIPPTQAPLNPPAAKNMPKPVGEGGIDALFHPLIGSVMTANEHDILTKFLKLKPPVFFGSEIQDAYEFI</sequence>
<evidence type="ECO:0000313" key="2">
    <source>
        <dbReference type="EMBL" id="TMW91086.1"/>
    </source>
</evidence>